<dbReference type="InterPro" id="IPR042219">
    <property type="entry name" value="AAA_lid_11_sf"/>
</dbReference>
<evidence type="ECO:0000259" key="17">
    <source>
        <dbReference type="Pfam" id="PF12781"/>
    </source>
</evidence>
<feature type="domain" description="Dynein heavy chain coiled coil stalk" evidence="15">
    <location>
        <begin position="820"/>
        <end position="1166"/>
    </location>
</feature>
<sequence length="2258" mass="253590">RNASPATVSRAGIIYVSLADLGWQPYYVSWLKEIKRPKAEDELLSKLFDKVVTAIFELLLFECSPCMYNTPIVLLTSMCTILYQLLLDAGKENAQLDLAQVERYFLYSLCWTVAGILENKDRAKVDKCLRGLSKVMPDPGEANDTIYEFKVDDSTGDWVHWVTLIPKWEMTPGFTVSGAFASLLIPTVDSTRNEYTMGLSIQQLRSVLFIGGPGTAKTSTVLQYLGRQDKNVFMVKKMSFSSATTPTIFQRQIENSVEKRSGKNFGPPGNKKMLVFIDDISMPAYNDWGDQITMEIVRQLMEYKGMYNLDKPGEFKNILDLIFIGAMLQPGGGKNDISCMAGMNGGRCKRQFHVMNVTLPSVASINQIFGALLRAQFHPDSENKVQDVWDVSEMLVDMTISVWEAVKKKMLPTPAKFHYIFNLRDLSRIFQGVFMCDSDAAKCAKYGYTLKTDIMLLGLWKHECERVFADRLVDSVDKGWFDKTINKLLEDQFGPSKAGALKDSMFFVDFLRDGDEDPETGEELAPPQIYEPVDSLVSCRERVKMFCGRFNDLYKLNAVDMVLFDDALMHFMRICRIMRTPRGSALLVGVGGSGKQTLTRLGAYVAGCTFFQSIITKQYNSQNLMDDFKPLYMQAGIKNKGAAFIFTDKEIKEEGFLEYINIFLNTGELPNLFARDELDGIYGEVSVEYAKSPLAKPGEDPSQDDLFAYFISRVRANLHIVLCFSPVGPKLLQRTQKFPGLINGCTVDWFLPWPEEALTAVARHFMGKFNIQDENAEVVRNSLINHMGKVHKMVDDGCNLFFERFRRRTISKVEELATSINNGLIKLEQASADVDVMKIELREKEKVLAVAVAQSGQLLQEITTSTARAEKKKAEVQSVKDVLSVEADAIGEDKAIVEADLLAAKPALDEAEAALSAITAKDIGMLKSLKKPPELIKRLFDCVLILFQEPLIPCEVEEVKRLQLCVSWDRASVVMSRASFLDELFNFNKDAINDETIEMLYPYDSAEDFTYGDAKKASGNVAGLCTWVKSMILYTWISKEVKPKIAKLKAAESKLSVAMAKLGSAQKELDECNADLARMQATFDEATAKKQAIEADAYATQRRMDSANKLIGALGGEYTRWKADSEAFADEIRRMAGDVACACAFVCYAGPFNADFRMLLLKERFYKDCVDKKIPVTPNVDVAKFMVDENTIGDWAREGLPRDELSIQNGIMVTRASKWPLLIDPQGQGLGWIKRRDEVNRLRITELTEKRFRNALEDSMAFGEPLLIQNVEEVLDPILDPVLDKLIQRSGRGWKVCLADKECEYTETFRMYMTTRMGNPHFSPELCAQVAVINFTVTMAGLEQQLLGRVVMAERPELEEQRLRLVEEVTTNLKTLKGLEDDLLYRLANSTGNLLDDASLIEVLGTMKKTAGEVKEKLSNASTAGERISIACAEYRPVATRGALLYFLIVDMAAINIMYQLSLQQFLGLFDYSLAHSAPAPVAAKRIINIIDFANFHVTCYVQRGLFVRHKDIWSLMLTMRIQTVAGRLTAAQQKMLLVGGGSLDANAEKPKPASWIPDAAWLHIIQLSRSVPVYRDLPDAITRNDAVWKHWYDEDCPEAVKIPDFDDRIEMYFDKLLLIRALREDRALLGVQEYVMDALGKRYADSRPLDIRALTEEANKFVPAIFILSTGADPTNAINELARKMKKKVGSISMGQGQEPAARKLLQQGMLVGSWVLLQNCHLGLKMMRELETTIIQKRATEPEEVHDEFRCWISAEPHPLFPIGLLHMSIKVTNEAPAGIRAGLNGTYAWLTQDNLDAISGTSNATWRTMLFALSFMHTVVQERRKFGALGFNIPYEFSQADLSACIQFIQNHITDVDSKKRPVDWPTVNYMVCAVQYGGKITDGFDQHLFNTYGQAWLASRVMENGFEFFKGYKVPSGQDIEVYRKYIYGLPLVDNPEIFGLHTNADLVYRTQLTSNVLETILDISPKDSGGGGGESREDLVLRIVNDLESKMPPDYKMEEVKVTIKAMGAQKPLNICLQQEIDQHQSVLSVVRKTLSNLKLAIAGTIVMSSDLEAAVNAMALARVPPLWTKRSQLDLPTLGTWFGAVVNRAEQFTGWLKGGRPNVFWLTGFFNPQGFLTANRQEVCRKHSKEGWALDDVVNLTKVVNMEKDEVRKGPDEGVYIHGLFLDGCRWDKPGNKLADSIPKMLFAPLPVLLVTGVLATDKKADGYSYSAPTYKNKTRRGLNFIFAVDLRSEDPPQKWTLRGVALLCAKD</sequence>
<evidence type="ECO:0000256" key="9">
    <source>
        <dbReference type="ARBA" id="ARBA00023069"/>
    </source>
</evidence>
<evidence type="ECO:0000256" key="3">
    <source>
        <dbReference type="ARBA" id="ARBA00022701"/>
    </source>
</evidence>
<evidence type="ECO:0000313" key="23">
    <source>
        <dbReference type="Proteomes" id="UP000037460"/>
    </source>
</evidence>
<dbReference type="Pfam" id="PF17857">
    <property type="entry name" value="AAA_lid_1"/>
    <property type="match status" value="1"/>
</dbReference>
<comment type="subcellular location">
    <subcellularLocation>
        <location evidence="1">Cytoplasm</location>
        <location evidence="1">Cytoskeleton</location>
        <location evidence="1">Cilium axoneme</location>
    </subcellularLocation>
</comment>
<dbReference type="Gene3D" id="6.10.140.1060">
    <property type="match status" value="1"/>
</dbReference>
<dbReference type="FunFam" id="3.40.50.300:FF:000049">
    <property type="entry name" value="Dynein, axonemal, heavy chain 5"/>
    <property type="match status" value="1"/>
</dbReference>
<dbReference type="InterPro" id="IPR041466">
    <property type="entry name" value="Dynein_AAA5_ext"/>
</dbReference>
<dbReference type="InterPro" id="IPR041228">
    <property type="entry name" value="Dynein_C"/>
</dbReference>
<evidence type="ECO:0000256" key="1">
    <source>
        <dbReference type="ARBA" id="ARBA00004430"/>
    </source>
</evidence>
<dbReference type="GO" id="GO:0030286">
    <property type="term" value="C:dynein complex"/>
    <property type="evidence" value="ECO:0007669"/>
    <property type="project" value="UniProtKB-KW"/>
</dbReference>
<dbReference type="Gene3D" id="1.10.472.130">
    <property type="match status" value="1"/>
</dbReference>
<evidence type="ECO:0000256" key="7">
    <source>
        <dbReference type="ARBA" id="ARBA00023017"/>
    </source>
</evidence>
<evidence type="ECO:0000259" key="16">
    <source>
        <dbReference type="Pfam" id="PF12780"/>
    </source>
</evidence>
<organism evidence="22 23">
    <name type="scientific">Chrysochromulina tobinii</name>
    <dbReference type="NCBI Taxonomy" id="1460289"/>
    <lineage>
        <taxon>Eukaryota</taxon>
        <taxon>Haptista</taxon>
        <taxon>Haptophyta</taxon>
        <taxon>Prymnesiophyceae</taxon>
        <taxon>Prymnesiales</taxon>
        <taxon>Chrysochromulinaceae</taxon>
        <taxon>Chrysochromulina</taxon>
    </lineage>
</organism>
<keyword evidence="2" id="KW-0963">Cytoplasm</keyword>
<dbReference type="GO" id="GO:0008569">
    <property type="term" value="F:minus-end-directed microtubule motor activity"/>
    <property type="evidence" value="ECO:0007669"/>
    <property type="project" value="InterPro"/>
</dbReference>
<evidence type="ECO:0000259" key="18">
    <source>
        <dbReference type="Pfam" id="PF17852"/>
    </source>
</evidence>
<evidence type="ECO:0000256" key="5">
    <source>
        <dbReference type="ARBA" id="ARBA00022741"/>
    </source>
</evidence>
<dbReference type="Pfam" id="PF03028">
    <property type="entry name" value="Dynein_heavy"/>
    <property type="match status" value="1"/>
</dbReference>
<dbReference type="Pfam" id="PF18198">
    <property type="entry name" value="AAA_lid_11"/>
    <property type="match status" value="1"/>
</dbReference>
<feature type="non-terminal residue" evidence="22">
    <location>
        <position position="1"/>
    </location>
</feature>
<dbReference type="GO" id="GO:0051959">
    <property type="term" value="F:dynein light intermediate chain binding"/>
    <property type="evidence" value="ECO:0007669"/>
    <property type="project" value="InterPro"/>
</dbReference>
<dbReference type="InterPro" id="IPR024743">
    <property type="entry name" value="Dynein_HC_stalk"/>
</dbReference>
<comment type="caution">
    <text evidence="22">The sequence shown here is derived from an EMBL/GenBank/DDBJ whole genome shotgun (WGS) entry which is preliminary data.</text>
</comment>
<feature type="domain" description="Dynein heavy chain 3 AAA+ lid" evidence="19">
    <location>
        <begin position="395"/>
        <end position="490"/>
    </location>
</feature>
<evidence type="ECO:0000256" key="11">
    <source>
        <dbReference type="ARBA" id="ARBA00023212"/>
    </source>
</evidence>
<gene>
    <name evidence="22" type="ORF">Ctob_010866</name>
</gene>
<feature type="domain" description="Dynein heavy chain ATP-binding dynein motor region" evidence="17">
    <location>
        <begin position="1194"/>
        <end position="1414"/>
    </location>
</feature>
<evidence type="ECO:0000256" key="2">
    <source>
        <dbReference type="ARBA" id="ARBA00022490"/>
    </source>
</evidence>
<dbReference type="FunFam" id="3.40.50.300:FF:002141">
    <property type="entry name" value="Dynein heavy chain"/>
    <property type="match status" value="1"/>
</dbReference>
<dbReference type="SUPFAM" id="SSF52540">
    <property type="entry name" value="P-loop containing nucleoside triphosphate hydrolases"/>
    <property type="match status" value="2"/>
</dbReference>
<keyword evidence="12" id="KW-0966">Cell projection</keyword>
<dbReference type="GO" id="GO:0005930">
    <property type="term" value="C:axoneme"/>
    <property type="evidence" value="ECO:0007669"/>
    <property type="project" value="UniProtKB-SubCell"/>
</dbReference>
<dbReference type="FunFam" id="1.20.920.20:FF:000001">
    <property type="entry name" value="dynein heavy chain 2, axonemal"/>
    <property type="match status" value="1"/>
</dbReference>
<dbReference type="InterPro" id="IPR027417">
    <property type="entry name" value="P-loop_NTPase"/>
</dbReference>
<accession>A0A0M0JH99</accession>
<feature type="domain" description="Dynein heavy chain AAA 5 extension" evidence="18">
    <location>
        <begin position="44"/>
        <end position="161"/>
    </location>
</feature>
<dbReference type="InterPro" id="IPR035706">
    <property type="entry name" value="AAA_9"/>
</dbReference>
<dbReference type="Pfam" id="PF12777">
    <property type="entry name" value="MT"/>
    <property type="match status" value="1"/>
</dbReference>
<keyword evidence="23" id="KW-1185">Reference proteome</keyword>
<feature type="domain" description="Dynein heavy chain C-terminal" evidence="21">
    <location>
        <begin position="1956"/>
        <end position="2255"/>
    </location>
</feature>
<dbReference type="OrthoDB" id="447173at2759"/>
<dbReference type="Pfam" id="PF12780">
    <property type="entry name" value="AAA_8"/>
    <property type="match status" value="1"/>
</dbReference>
<reference evidence="23" key="1">
    <citation type="journal article" date="2015" name="PLoS Genet.">
        <title>Genome Sequence and Transcriptome Analyses of Chrysochromulina tobin: Metabolic Tools for Enhanced Algal Fitness in the Prominent Order Prymnesiales (Haptophyceae).</title>
        <authorList>
            <person name="Hovde B.T."/>
            <person name="Deodato C.R."/>
            <person name="Hunsperger H.M."/>
            <person name="Ryken S.A."/>
            <person name="Yost W."/>
            <person name="Jha R.K."/>
            <person name="Patterson J."/>
            <person name="Monnat R.J. Jr."/>
            <person name="Barlow S.B."/>
            <person name="Starkenburg S.R."/>
            <person name="Cattolico R.A."/>
        </authorList>
    </citation>
    <scope>NUCLEOTIDE SEQUENCE</scope>
    <source>
        <strain evidence="23">CCMP291</strain>
    </source>
</reference>
<dbReference type="InterPro" id="IPR026983">
    <property type="entry name" value="DHC"/>
</dbReference>
<dbReference type="Pfam" id="PF12781">
    <property type="entry name" value="AAA_9"/>
    <property type="match status" value="1"/>
</dbReference>
<dbReference type="InterPro" id="IPR004273">
    <property type="entry name" value="Dynein_heavy_D6_P-loop"/>
</dbReference>
<feature type="coiled-coil region" evidence="13">
    <location>
        <begin position="1048"/>
        <end position="1096"/>
    </location>
</feature>
<dbReference type="Pfam" id="PF18199">
    <property type="entry name" value="Dynein_C"/>
    <property type="match status" value="1"/>
</dbReference>
<dbReference type="FunFam" id="3.10.490.20:FF:000010">
    <property type="entry name" value="Dynein heavy chain, putative"/>
    <property type="match status" value="1"/>
</dbReference>
<keyword evidence="4" id="KW-0677">Repeat</keyword>
<dbReference type="Proteomes" id="UP000037460">
    <property type="component" value="Unassembled WGS sequence"/>
</dbReference>
<evidence type="ECO:0000259" key="19">
    <source>
        <dbReference type="Pfam" id="PF17857"/>
    </source>
</evidence>
<dbReference type="GO" id="GO:0007018">
    <property type="term" value="P:microtubule-based movement"/>
    <property type="evidence" value="ECO:0007669"/>
    <property type="project" value="InterPro"/>
</dbReference>
<dbReference type="Gene3D" id="1.20.920.30">
    <property type="match status" value="1"/>
</dbReference>
<keyword evidence="3" id="KW-0493">Microtubule</keyword>
<evidence type="ECO:0000259" key="20">
    <source>
        <dbReference type="Pfam" id="PF18198"/>
    </source>
</evidence>
<keyword evidence="5" id="KW-0547">Nucleotide-binding</keyword>
<keyword evidence="22" id="KW-0282">Flagellum</keyword>
<keyword evidence="11" id="KW-0206">Cytoskeleton</keyword>
<evidence type="ECO:0000256" key="6">
    <source>
        <dbReference type="ARBA" id="ARBA00022840"/>
    </source>
</evidence>
<protein>
    <submittedName>
        <fullName evidence="22">Flagellar outer dynein arm heavy chain gamma</fullName>
    </submittedName>
</protein>
<dbReference type="Gene3D" id="1.20.1270.280">
    <property type="match status" value="1"/>
</dbReference>
<feature type="domain" description="Dynein heavy chain AAA lid" evidence="20">
    <location>
        <begin position="1809"/>
        <end position="1949"/>
    </location>
</feature>
<evidence type="ECO:0000256" key="12">
    <source>
        <dbReference type="ARBA" id="ARBA00023273"/>
    </source>
</evidence>
<dbReference type="FunFam" id="3.40.50.300:FF:000320">
    <property type="entry name" value="Dynein, axonemal, heavy chain 5"/>
    <property type="match status" value="1"/>
</dbReference>
<dbReference type="Gene3D" id="1.20.920.20">
    <property type="match status" value="1"/>
</dbReference>
<dbReference type="PANTHER" id="PTHR46961:SF19">
    <property type="entry name" value="DYNEIN HEAVY CHAIN 5, AXONEMAL"/>
    <property type="match status" value="1"/>
</dbReference>
<feature type="domain" description="Dynein heavy chain region D6 P-loop" evidence="14">
    <location>
        <begin position="1662"/>
        <end position="1775"/>
    </location>
</feature>
<dbReference type="Gene3D" id="1.10.8.720">
    <property type="entry name" value="Region D6 of dynein motor"/>
    <property type="match status" value="1"/>
</dbReference>
<dbReference type="GO" id="GO:0045505">
    <property type="term" value="F:dynein intermediate chain binding"/>
    <property type="evidence" value="ECO:0007669"/>
    <property type="project" value="InterPro"/>
</dbReference>
<evidence type="ECO:0000256" key="13">
    <source>
        <dbReference type="SAM" id="Coils"/>
    </source>
</evidence>
<dbReference type="InterPro" id="IPR024317">
    <property type="entry name" value="Dynein_heavy_chain_D4_dom"/>
</dbReference>
<dbReference type="GO" id="GO:0005874">
    <property type="term" value="C:microtubule"/>
    <property type="evidence" value="ECO:0007669"/>
    <property type="project" value="UniProtKB-KW"/>
</dbReference>
<feature type="domain" description="Dynein heavy chain AAA module D4" evidence="16">
    <location>
        <begin position="560"/>
        <end position="809"/>
    </location>
</feature>
<dbReference type="Gene3D" id="3.40.50.300">
    <property type="entry name" value="P-loop containing nucleotide triphosphate hydrolases"/>
    <property type="match status" value="3"/>
</dbReference>
<evidence type="ECO:0000259" key="15">
    <source>
        <dbReference type="Pfam" id="PF12777"/>
    </source>
</evidence>
<evidence type="ECO:0000256" key="4">
    <source>
        <dbReference type="ARBA" id="ARBA00022737"/>
    </source>
</evidence>
<keyword evidence="8 13" id="KW-0175">Coiled coil</keyword>
<name>A0A0M0JH99_9EUKA</name>
<dbReference type="PANTHER" id="PTHR46961">
    <property type="entry name" value="DYNEIN HEAVY CHAIN 1, AXONEMAL-LIKE PROTEIN"/>
    <property type="match status" value="1"/>
</dbReference>
<keyword evidence="7" id="KW-0243">Dynein</keyword>
<dbReference type="EMBL" id="JWZX01002938">
    <property type="protein sequence ID" value="KOO25722.1"/>
    <property type="molecule type" value="Genomic_DNA"/>
</dbReference>
<dbReference type="Gene3D" id="1.10.8.1220">
    <property type="match status" value="1"/>
</dbReference>
<evidence type="ECO:0000256" key="10">
    <source>
        <dbReference type="ARBA" id="ARBA00023175"/>
    </source>
</evidence>
<dbReference type="Gene3D" id="3.10.490.20">
    <property type="match status" value="1"/>
</dbReference>
<dbReference type="InterPro" id="IPR043160">
    <property type="entry name" value="Dynein_C_barrel"/>
</dbReference>
<dbReference type="Pfam" id="PF12775">
    <property type="entry name" value="AAA_7"/>
    <property type="match status" value="1"/>
</dbReference>
<dbReference type="Pfam" id="PF17852">
    <property type="entry name" value="Dynein_AAA_lid"/>
    <property type="match status" value="1"/>
</dbReference>
<evidence type="ECO:0000259" key="14">
    <source>
        <dbReference type="Pfam" id="PF03028"/>
    </source>
</evidence>
<proteinExistence type="predicted"/>
<dbReference type="InterPro" id="IPR041658">
    <property type="entry name" value="AAA_lid_11"/>
</dbReference>
<evidence type="ECO:0000256" key="8">
    <source>
        <dbReference type="ARBA" id="ARBA00023054"/>
    </source>
</evidence>
<dbReference type="InterPro" id="IPR041589">
    <property type="entry name" value="DNAH3_AAA_lid_1"/>
</dbReference>
<keyword evidence="10" id="KW-0505">Motor protein</keyword>
<keyword evidence="9" id="KW-0969">Cilium</keyword>
<keyword evidence="6" id="KW-0067">ATP-binding</keyword>
<evidence type="ECO:0000259" key="21">
    <source>
        <dbReference type="Pfam" id="PF18199"/>
    </source>
</evidence>
<dbReference type="GO" id="GO:0005524">
    <property type="term" value="F:ATP binding"/>
    <property type="evidence" value="ECO:0007669"/>
    <property type="project" value="UniProtKB-KW"/>
</dbReference>
<dbReference type="FunFam" id="1.10.8.1220:FF:000001">
    <property type="entry name" value="Dynein axonemal heavy chain 5"/>
    <property type="match status" value="1"/>
</dbReference>
<evidence type="ECO:0000313" key="22">
    <source>
        <dbReference type="EMBL" id="KOO25722.1"/>
    </source>
</evidence>